<feature type="modified residue" description="4-aspartylphosphate" evidence="6">
    <location>
        <position position="61"/>
    </location>
</feature>
<dbReference type="GO" id="GO:0032993">
    <property type="term" value="C:protein-DNA complex"/>
    <property type="evidence" value="ECO:0007669"/>
    <property type="project" value="TreeGrafter"/>
</dbReference>
<keyword evidence="1 6" id="KW-0597">Phosphoprotein</keyword>
<evidence type="ECO:0000256" key="3">
    <source>
        <dbReference type="ARBA" id="ARBA00023015"/>
    </source>
</evidence>
<dbReference type="InterPro" id="IPR036388">
    <property type="entry name" value="WH-like_DNA-bd_sf"/>
</dbReference>
<dbReference type="SMART" id="SM00862">
    <property type="entry name" value="Trans_reg_C"/>
    <property type="match status" value="1"/>
</dbReference>
<evidence type="ECO:0000313" key="11">
    <source>
        <dbReference type="Proteomes" id="UP000306912"/>
    </source>
</evidence>
<dbReference type="Gene3D" id="3.40.50.2300">
    <property type="match status" value="1"/>
</dbReference>
<accession>A0A5R8QG46</accession>
<gene>
    <name evidence="10" type="ORF">FEZ08_03730</name>
</gene>
<dbReference type="InterPro" id="IPR039420">
    <property type="entry name" value="WalR-like"/>
</dbReference>
<dbReference type="SUPFAM" id="SSF52172">
    <property type="entry name" value="CheY-like"/>
    <property type="match status" value="1"/>
</dbReference>
<dbReference type="PANTHER" id="PTHR48111:SF22">
    <property type="entry name" value="REGULATOR OF RPOS"/>
    <property type="match status" value="1"/>
</dbReference>
<protein>
    <submittedName>
        <fullName evidence="10">Response regulator transcription factor</fullName>
    </submittedName>
</protein>
<dbReference type="CDD" id="cd00383">
    <property type="entry name" value="trans_reg_C"/>
    <property type="match status" value="1"/>
</dbReference>
<dbReference type="InterPro" id="IPR001867">
    <property type="entry name" value="OmpR/PhoB-type_DNA-bd"/>
</dbReference>
<evidence type="ECO:0000256" key="6">
    <source>
        <dbReference type="PROSITE-ProRule" id="PRU00169"/>
    </source>
</evidence>
<evidence type="ECO:0000256" key="4">
    <source>
        <dbReference type="ARBA" id="ARBA00023125"/>
    </source>
</evidence>
<dbReference type="EMBL" id="VBWP01000002">
    <property type="protein sequence ID" value="TLG76736.1"/>
    <property type="molecule type" value="Genomic_DNA"/>
</dbReference>
<feature type="domain" description="Response regulatory" evidence="8">
    <location>
        <begin position="12"/>
        <end position="126"/>
    </location>
</feature>
<keyword evidence="5" id="KW-0804">Transcription</keyword>
<dbReference type="CDD" id="cd17624">
    <property type="entry name" value="REC_OmpR_PmrA-like"/>
    <property type="match status" value="1"/>
</dbReference>
<dbReference type="GO" id="GO:0000156">
    <property type="term" value="F:phosphorelay response regulator activity"/>
    <property type="evidence" value="ECO:0007669"/>
    <property type="project" value="TreeGrafter"/>
</dbReference>
<dbReference type="Pfam" id="PF00072">
    <property type="entry name" value="Response_reg"/>
    <property type="match status" value="1"/>
</dbReference>
<keyword evidence="3" id="KW-0805">Transcription regulation</keyword>
<feature type="DNA-binding region" description="OmpR/PhoB-type" evidence="7">
    <location>
        <begin position="134"/>
        <end position="232"/>
    </location>
</feature>
<feature type="domain" description="OmpR/PhoB-type" evidence="9">
    <location>
        <begin position="134"/>
        <end position="232"/>
    </location>
</feature>
<dbReference type="PROSITE" id="PS51755">
    <property type="entry name" value="OMPR_PHOB"/>
    <property type="match status" value="1"/>
</dbReference>
<evidence type="ECO:0000256" key="7">
    <source>
        <dbReference type="PROSITE-ProRule" id="PRU01091"/>
    </source>
</evidence>
<proteinExistence type="predicted"/>
<dbReference type="InterPro" id="IPR011006">
    <property type="entry name" value="CheY-like_superfamily"/>
</dbReference>
<dbReference type="Gene3D" id="1.10.10.10">
    <property type="entry name" value="Winged helix-like DNA-binding domain superfamily/Winged helix DNA-binding domain"/>
    <property type="match status" value="1"/>
</dbReference>
<dbReference type="PANTHER" id="PTHR48111">
    <property type="entry name" value="REGULATOR OF RPOS"/>
    <property type="match status" value="1"/>
</dbReference>
<dbReference type="InterPro" id="IPR001789">
    <property type="entry name" value="Sig_transdc_resp-reg_receiver"/>
</dbReference>
<name>A0A5R8QG46_9FIRM</name>
<keyword evidence="2" id="KW-0902">Two-component regulatory system</keyword>
<reference evidence="10 11" key="1">
    <citation type="submission" date="2019-05" db="EMBL/GenBank/DDBJ databases">
        <title>Culicoidintestinum kansasii gen. nov., sp. nov. from the gastrointestinal tract of the biting midge, Culicoides sonorensis.</title>
        <authorList>
            <person name="Neupane S."/>
            <person name="Ghosh A."/>
            <person name="Gunther S."/>
            <person name="Martin K."/>
            <person name="Zurek L."/>
        </authorList>
    </citation>
    <scope>NUCLEOTIDE SEQUENCE [LARGE SCALE GENOMIC DNA]</scope>
    <source>
        <strain evidence="10 11">CS-1</strain>
    </source>
</reference>
<comment type="caution">
    <text evidence="10">The sequence shown here is derived from an EMBL/GenBank/DDBJ whole genome shotgun (WGS) entry which is preliminary data.</text>
</comment>
<dbReference type="Proteomes" id="UP000306912">
    <property type="component" value="Unassembled WGS sequence"/>
</dbReference>
<evidence type="ECO:0000256" key="1">
    <source>
        <dbReference type="ARBA" id="ARBA00022553"/>
    </source>
</evidence>
<dbReference type="PROSITE" id="PS50110">
    <property type="entry name" value="RESPONSE_REGULATORY"/>
    <property type="match status" value="1"/>
</dbReference>
<keyword evidence="11" id="KW-1185">Reference proteome</keyword>
<sequence>MIEWNNEVNSMRVLVIEDSFEVQETMRHFLSKSGFAVDCADNGEDGIELATVTEYDVILLDLNLPDIDGFEVCEQLRDAGIDTPIIMVTARSEVADRTYGLNVGADDYLVKPFSMEELVARIRAILRRVRNRAEANIVLGDMEILPDLVQVVVAGVDFPLTPKEYEILYYLALESPKVCSLEAIIEHVWDDSGNPFSNAARVHVMNLRNKLNAASASVQLKTVKGKGYALCIV</sequence>
<evidence type="ECO:0000313" key="10">
    <source>
        <dbReference type="EMBL" id="TLG76736.1"/>
    </source>
</evidence>
<evidence type="ECO:0000256" key="5">
    <source>
        <dbReference type="ARBA" id="ARBA00023163"/>
    </source>
</evidence>
<dbReference type="FunFam" id="3.40.50.2300:FF:000001">
    <property type="entry name" value="DNA-binding response regulator PhoB"/>
    <property type="match status" value="1"/>
</dbReference>
<organism evidence="10 11">
    <name type="scientific">Culicoidibacter larvae</name>
    <dbReference type="NCBI Taxonomy" id="2579976"/>
    <lineage>
        <taxon>Bacteria</taxon>
        <taxon>Bacillati</taxon>
        <taxon>Bacillota</taxon>
        <taxon>Culicoidibacteria</taxon>
        <taxon>Culicoidibacterales</taxon>
        <taxon>Culicoidibacteraceae</taxon>
        <taxon>Culicoidibacter</taxon>
    </lineage>
</organism>
<dbReference type="GO" id="GO:0005829">
    <property type="term" value="C:cytosol"/>
    <property type="evidence" value="ECO:0007669"/>
    <property type="project" value="TreeGrafter"/>
</dbReference>
<dbReference type="Gene3D" id="6.10.250.690">
    <property type="match status" value="1"/>
</dbReference>
<evidence type="ECO:0000256" key="2">
    <source>
        <dbReference type="ARBA" id="ARBA00023012"/>
    </source>
</evidence>
<dbReference type="Pfam" id="PF00486">
    <property type="entry name" value="Trans_reg_C"/>
    <property type="match status" value="1"/>
</dbReference>
<dbReference type="InParanoid" id="A0A5R8QG46"/>
<dbReference type="AlphaFoldDB" id="A0A5R8QG46"/>
<keyword evidence="4 7" id="KW-0238">DNA-binding</keyword>
<dbReference type="SMART" id="SM00448">
    <property type="entry name" value="REC"/>
    <property type="match status" value="1"/>
</dbReference>
<evidence type="ECO:0000259" key="9">
    <source>
        <dbReference type="PROSITE" id="PS51755"/>
    </source>
</evidence>
<dbReference type="GO" id="GO:0006355">
    <property type="term" value="P:regulation of DNA-templated transcription"/>
    <property type="evidence" value="ECO:0007669"/>
    <property type="project" value="InterPro"/>
</dbReference>
<evidence type="ECO:0000259" key="8">
    <source>
        <dbReference type="PROSITE" id="PS50110"/>
    </source>
</evidence>
<dbReference type="GO" id="GO:0000976">
    <property type="term" value="F:transcription cis-regulatory region binding"/>
    <property type="evidence" value="ECO:0007669"/>
    <property type="project" value="TreeGrafter"/>
</dbReference>